<organism evidence="1 2">
    <name type="scientific">Cystoisospora suis</name>
    <dbReference type="NCBI Taxonomy" id="483139"/>
    <lineage>
        <taxon>Eukaryota</taxon>
        <taxon>Sar</taxon>
        <taxon>Alveolata</taxon>
        <taxon>Apicomplexa</taxon>
        <taxon>Conoidasida</taxon>
        <taxon>Coccidia</taxon>
        <taxon>Eucoccidiorida</taxon>
        <taxon>Eimeriorina</taxon>
        <taxon>Sarcocystidae</taxon>
        <taxon>Cystoisospora</taxon>
    </lineage>
</organism>
<keyword evidence="2" id="KW-1185">Reference proteome</keyword>
<dbReference type="Proteomes" id="UP000221165">
    <property type="component" value="Unassembled WGS sequence"/>
</dbReference>
<name>A0A2C6KTT9_9APIC</name>
<dbReference type="AlphaFoldDB" id="A0A2C6KTT9"/>
<dbReference type="VEuPathDB" id="ToxoDB:CSUI_006474"/>
<evidence type="ECO:0000313" key="2">
    <source>
        <dbReference type="Proteomes" id="UP000221165"/>
    </source>
</evidence>
<dbReference type="RefSeq" id="XP_067921392.1">
    <property type="nucleotide sequence ID" value="XM_068066632.1"/>
</dbReference>
<evidence type="ECO:0000313" key="1">
    <source>
        <dbReference type="EMBL" id="PHJ19695.1"/>
    </source>
</evidence>
<comment type="caution">
    <text evidence="1">The sequence shown here is derived from an EMBL/GenBank/DDBJ whole genome shotgun (WGS) entry which is preliminary data.</text>
</comment>
<gene>
    <name evidence="1" type="ORF">CSUI_006474</name>
</gene>
<proteinExistence type="predicted"/>
<dbReference type="EMBL" id="MIGC01003276">
    <property type="protein sequence ID" value="PHJ19695.1"/>
    <property type="molecule type" value="Genomic_DNA"/>
</dbReference>
<accession>A0A2C6KTT9</accession>
<protein>
    <submittedName>
        <fullName evidence="1">Uncharacterized protein</fullName>
    </submittedName>
</protein>
<dbReference type="GeneID" id="94429843"/>
<reference evidence="1 2" key="1">
    <citation type="journal article" date="2017" name="Int. J. Parasitol.">
        <title>The genome of the protozoan parasite Cystoisospora suis and a reverse vaccinology approach to identify vaccine candidates.</title>
        <authorList>
            <person name="Palmieri N."/>
            <person name="Shrestha A."/>
            <person name="Ruttkowski B."/>
            <person name="Beck T."/>
            <person name="Vogl C."/>
            <person name="Tomley F."/>
            <person name="Blake D.P."/>
            <person name="Joachim A."/>
        </authorList>
    </citation>
    <scope>NUCLEOTIDE SEQUENCE [LARGE SCALE GENOMIC DNA]</scope>
    <source>
        <strain evidence="1 2">Wien I</strain>
    </source>
</reference>
<sequence length="42" mass="4578">MRAAPRALAALQARYGGYKKGAVSTTEHLCERSRRWTAAKSG</sequence>